<name>D3Q4F2_STANL</name>
<dbReference type="EMBL" id="CP001778">
    <property type="protein sequence ID" value="ADD40112.1"/>
    <property type="molecule type" value="Genomic_DNA"/>
</dbReference>
<dbReference type="eggNOG" id="ENOG502ZX7Q">
    <property type="taxonomic scope" value="Bacteria"/>
</dbReference>
<accession>D3Q4F2</accession>
<organism evidence="1 2">
    <name type="scientific">Stackebrandtia nassauensis (strain DSM 44728 / CIP 108903 / NRRL B-16338 / NBRC 102104 / LLR-40K-21)</name>
    <dbReference type="NCBI Taxonomy" id="446470"/>
    <lineage>
        <taxon>Bacteria</taxon>
        <taxon>Bacillati</taxon>
        <taxon>Actinomycetota</taxon>
        <taxon>Actinomycetes</taxon>
        <taxon>Glycomycetales</taxon>
        <taxon>Glycomycetaceae</taxon>
        <taxon>Stackebrandtia</taxon>
    </lineage>
</organism>
<evidence type="ECO:0000313" key="1">
    <source>
        <dbReference type="EMBL" id="ADD40112.1"/>
    </source>
</evidence>
<dbReference type="HOGENOM" id="CLU_2036606_0_0_11"/>
<dbReference type="RefSeq" id="WP_013015683.1">
    <property type="nucleotide sequence ID" value="NC_013947.1"/>
</dbReference>
<dbReference type="AlphaFoldDB" id="D3Q4F2"/>
<sequence>MPPPPPTDGRFEVDVDAIEDFQPTFNRLDSRVSTASGKVSPASAEGLGTFTDAMTVIRDHDRLRATYLTRLEMLRAAVAIANTKTTRLIANYRGTESTETSNMTALLGPLANVIQQIARKD</sequence>
<protein>
    <submittedName>
        <fullName evidence="1">Uncharacterized protein</fullName>
    </submittedName>
</protein>
<reference evidence="1 2" key="1">
    <citation type="journal article" date="2009" name="Stand. Genomic Sci.">
        <title>Complete genome sequence of Stackebrandtia nassauensis type strain (LLR-40K-21).</title>
        <authorList>
            <person name="Munk C."/>
            <person name="Lapidus A."/>
            <person name="Copeland A."/>
            <person name="Jando M."/>
            <person name="Mayilraj S."/>
            <person name="Glavina Del Rio T."/>
            <person name="Nolan M."/>
            <person name="Chen F."/>
            <person name="Lucas S."/>
            <person name="Tice H."/>
            <person name="Cheng J.F."/>
            <person name="Han C."/>
            <person name="Detter J.C."/>
            <person name="Bruce D."/>
            <person name="Goodwin L."/>
            <person name="Chain P."/>
            <person name="Pitluck S."/>
            <person name="Goker M."/>
            <person name="Ovchinikova G."/>
            <person name="Pati A."/>
            <person name="Ivanova N."/>
            <person name="Mavromatis K."/>
            <person name="Chen A."/>
            <person name="Palaniappan K."/>
            <person name="Land M."/>
            <person name="Hauser L."/>
            <person name="Chang Y.J."/>
            <person name="Jeffries C.D."/>
            <person name="Bristow J."/>
            <person name="Eisen J.A."/>
            <person name="Markowitz V."/>
            <person name="Hugenholtz P."/>
            <person name="Kyrpides N.C."/>
            <person name="Klenk H.P."/>
        </authorList>
    </citation>
    <scope>NUCLEOTIDE SEQUENCE [LARGE SCALE GENOMIC DNA]</scope>
    <source>
        <strain evidence="2">DSM 44728 / CIP 108903 / NRRL B-16338 / NBRC 102104 / LLR-40K-21</strain>
    </source>
</reference>
<dbReference type="KEGG" id="sna:Snas_0395"/>
<proteinExistence type="predicted"/>
<gene>
    <name evidence="1" type="ordered locus">Snas_0395</name>
</gene>
<keyword evidence="2" id="KW-1185">Reference proteome</keyword>
<dbReference type="Proteomes" id="UP000000844">
    <property type="component" value="Chromosome"/>
</dbReference>
<evidence type="ECO:0000313" key="2">
    <source>
        <dbReference type="Proteomes" id="UP000000844"/>
    </source>
</evidence>
<dbReference type="STRING" id="446470.Snas_0395"/>
<dbReference type="OrthoDB" id="5192467at2"/>